<organism evidence="1 2">
    <name type="scientific">Mycobacterium adipatum</name>
    <dbReference type="NCBI Taxonomy" id="1682113"/>
    <lineage>
        <taxon>Bacteria</taxon>
        <taxon>Bacillati</taxon>
        <taxon>Actinomycetota</taxon>
        <taxon>Actinomycetes</taxon>
        <taxon>Mycobacteriales</taxon>
        <taxon>Mycobacteriaceae</taxon>
        <taxon>Mycobacterium</taxon>
    </lineage>
</organism>
<evidence type="ECO:0000313" key="2">
    <source>
        <dbReference type="Proteomes" id="UP000077143"/>
    </source>
</evidence>
<keyword evidence="2" id="KW-1185">Reference proteome</keyword>
<reference evidence="1 2" key="1">
    <citation type="submission" date="2016-05" db="EMBL/GenBank/DDBJ databases">
        <title>Complete genome sequence of a phthalic acid esters degrading Mycobacterium sp. YC-RL4.</title>
        <authorList>
            <person name="Ren L."/>
            <person name="Fan S."/>
            <person name="Ruth N."/>
            <person name="Jia Y."/>
            <person name="Wang J."/>
            <person name="Qiao C."/>
        </authorList>
    </citation>
    <scope>NUCLEOTIDE SEQUENCE [LARGE SCALE GENOMIC DNA]</scope>
    <source>
        <strain evidence="1 2">YC-RL4</strain>
    </source>
</reference>
<accession>A0A172UR16</accession>
<gene>
    <name evidence="1" type="ORF">A7U43_21665</name>
</gene>
<dbReference type="AlphaFoldDB" id="A0A172UR16"/>
<protein>
    <submittedName>
        <fullName evidence="1">Uncharacterized protein</fullName>
    </submittedName>
</protein>
<name>A0A172UR16_9MYCO</name>
<dbReference type="EMBL" id="CP015596">
    <property type="protein sequence ID" value="ANE81551.1"/>
    <property type="molecule type" value="Genomic_DNA"/>
</dbReference>
<dbReference type="KEGG" id="madi:A7U43_21665"/>
<evidence type="ECO:0000313" key="1">
    <source>
        <dbReference type="EMBL" id="ANE81551.1"/>
    </source>
</evidence>
<proteinExistence type="predicted"/>
<dbReference type="RefSeq" id="WP_067999285.1">
    <property type="nucleotide sequence ID" value="NZ_CP015596.1"/>
</dbReference>
<sequence length="281" mass="31897">MSQRIRLHILEAADWKDGIITLLEPTSPYRPWQYAFGESRPGDYAIVVLGTDPASVLTKLARIDHEGPLGGALLRDYRLDLVDLTTLAMVLDLPSAFDSWRFDDDDAERAILALHETPIHGRVAYRWGHSSVAAARILLRCNGKCACCAEEIDLSGHDARDRVHVHTVDPIPRPVPDSPIRTYDKSGPARPYQAWLRESARDWPGVLCDRCHVRMRDGHFRSLIDFQFNRHPACGECGARRTQSIGYGMPMNPESWAPWRTMGGCCPREETWRCEVCLHEW</sequence>
<dbReference type="Proteomes" id="UP000077143">
    <property type="component" value="Chromosome"/>
</dbReference>